<dbReference type="AlphaFoldDB" id="A0A811MZF0"/>
<evidence type="ECO:0000313" key="2">
    <source>
        <dbReference type="Proteomes" id="UP000604825"/>
    </source>
</evidence>
<reference evidence="1" key="1">
    <citation type="submission" date="2020-10" db="EMBL/GenBank/DDBJ databases">
        <authorList>
            <person name="Han B."/>
            <person name="Lu T."/>
            <person name="Zhao Q."/>
            <person name="Huang X."/>
            <person name="Zhao Y."/>
        </authorList>
    </citation>
    <scope>NUCLEOTIDE SEQUENCE</scope>
</reference>
<name>A0A811MZF0_9POAL</name>
<evidence type="ECO:0000313" key="1">
    <source>
        <dbReference type="EMBL" id="CAD6214551.1"/>
    </source>
</evidence>
<accession>A0A811MZF0</accession>
<organism evidence="1 2">
    <name type="scientific">Miscanthus lutarioriparius</name>
    <dbReference type="NCBI Taxonomy" id="422564"/>
    <lineage>
        <taxon>Eukaryota</taxon>
        <taxon>Viridiplantae</taxon>
        <taxon>Streptophyta</taxon>
        <taxon>Embryophyta</taxon>
        <taxon>Tracheophyta</taxon>
        <taxon>Spermatophyta</taxon>
        <taxon>Magnoliopsida</taxon>
        <taxon>Liliopsida</taxon>
        <taxon>Poales</taxon>
        <taxon>Poaceae</taxon>
        <taxon>PACMAD clade</taxon>
        <taxon>Panicoideae</taxon>
        <taxon>Andropogonodae</taxon>
        <taxon>Andropogoneae</taxon>
        <taxon>Saccharinae</taxon>
        <taxon>Miscanthus</taxon>
    </lineage>
</organism>
<dbReference type="Proteomes" id="UP000604825">
    <property type="component" value="Unassembled WGS sequence"/>
</dbReference>
<comment type="caution">
    <text evidence="1">The sequence shown here is derived from an EMBL/GenBank/DDBJ whole genome shotgun (WGS) entry which is preliminary data.</text>
</comment>
<gene>
    <name evidence="1" type="ORF">NCGR_LOCUS9962</name>
</gene>
<sequence length="231" mass="24449">MGGVSGREYGARPGPVGRVARRSGCVLRPIRPLTSRCRTLGSSFTLAADAKAAAATPSSWPPAQYPFSLALLLLALGHGERALLLDGAKAACDVQRRFAPAPLQLIKEGLLESVAGNPGLCVAFRLNLTDPALPLCPRPNLRRGLAWDVWVVGGCTVATLALARRWVLWARRLAEHEGALRPPSSKQMDWTAVVTSTTTVNSRDSRNNDGGWCGGGGFLARDGTMAASVRA</sequence>
<keyword evidence="2" id="KW-1185">Reference proteome</keyword>
<dbReference type="EMBL" id="CAJGYO010000002">
    <property type="protein sequence ID" value="CAD6214551.1"/>
    <property type="molecule type" value="Genomic_DNA"/>
</dbReference>
<protein>
    <submittedName>
        <fullName evidence="1">Uncharacterized protein</fullName>
    </submittedName>
</protein>
<proteinExistence type="predicted"/>